<dbReference type="GO" id="GO:0000922">
    <property type="term" value="C:spindle pole"/>
    <property type="evidence" value="ECO:0007669"/>
    <property type="project" value="InterPro"/>
</dbReference>
<feature type="region of interest" description="Disordered" evidence="6">
    <location>
        <begin position="1"/>
        <end position="27"/>
    </location>
</feature>
<gene>
    <name evidence="9" type="ORF">MKK02DRAFT_18983</name>
</gene>
<dbReference type="AlphaFoldDB" id="A0AA38LY57"/>
<feature type="compositionally biased region" description="Low complexity" evidence="6">
    <location>
        <begin position="100"/>
        <end position="124"/>
    </location>
</feature>
<dbReference type="GeneID" id="77725231"/>
<dbReference type="Pfam" id="PF17681">
    <property type="entry name" value="GCP_N_terminal"/>
    <property type="match status" value="1"/>
</dbReference>
<feature type="compositionally biased region" description="Polar residues" evidence="6">
    <location>
        <begin position="473"/>
        <end position="485"/>
    </location>
</feature>
<keyword evidence="3 5" id="KW-0493">Microtubule</keyword>
<dbReference type="FunFam" id="1.20.120.1900:FF:000011">
    <property type="entry name" value="Spindle pole body component"/>
    <property type="match status" value="1"/>
</dbReference>
<dbReference type="Gene3D" id="1.20.120.1900">
    <property type="entry name" value="Gamma-tubulin complex, C-terminal domain"/>
    <property type="match status" value="1"/>
</dbReference>
<dbReference type="GO" id="GO:0031122">
    <property type="term" value="P:cytoplasmic microtubule organization"/>
    <property type="evidence" value="ECO:0007669"/>
    <property type="project" value="TreeGrafter"/>
</dbReference>
<name>A0AA38LY57_9TREE</name>
<proteinExistence type="inferred from homology"/>
<evidence type="ECO:0000256" key="6">
    <source>
        <dbReference type="SAM" id="MobiDB-lite"/>
    </source>
</evidence>
<dbReference type="PANTHER" id="PTHR19302:SF13">
    <property type="entry name" value="GAMMA-TUBULIN COMPLEX COMPONENT 2"/>
    <property type="match status" value="1"/>
</dbReference>
<dbReference type="GO" id="GO:0000278">
    <property type="term" value="P:mitotic cell cycle"/>
    <property type="evidence" value="ECO:0007669"/>
    <property type="project" value="TreeGrafter"/>
</dbReference>
<evidence type="ECO:0000256" key="2">
    <source>
        <dbReference type="ARBA" id="ARBA00022490"/>
    </source>
</evidence>
<reference evidence="9" key="1">
    <citation type="journal article" date="2022" name="G3 (Bethesda)">
        <title>High quality genome of the basidiomycete yeast Dioszegia hungarica PDD-24b-2 isolated from cloud water.</title>
        <authorList>
            <person name="Jarrige D."/>
            <person name="Haridas S."/>
            <person name="Bleykasten-Grosshans C."/>
            <person name="Joly M."/>
            <person name="Nadalig T."/>
            <person name="Sancelme M."/>
            <person name="Vuilleumier S."/>
            <person name="Grigoriev I.V."/>
            <person name="Amato P."/>
            <person name="Bringel F."/>
        </authorList>
    </citation>
    <scope>NUCLEOTIDE SEQUENCE</scope>
    <source>
        <strain evidence="9">PDD-24b-2</strain>
    </source>
</reference>
<dbReference type="Proteomes" id="UP001164286">
    <property type="component" value="Unassembled WGS sequence"/>
</dbReference>
<keyword evidence="10" id="KW-1185">Reference proteome</keyword>
<sequence length="921" mass="103208">MSTSRRASGSTVPFTPRPARKASGSKYSLTDQEFTKVAGTLASVRKVRPDAIVEELDVSGDAATLLRQKRKSVYLRYTEREQAEGSVNGYATHTVSAAEPSRPSSSRSIPSDPSSSRHAGPSSSSHHRSSSSQGYLPRNGKAAERIREREIEVDVRIENRVIEEYEEEEEVAPEVAERLLDGVPLEVQEAWICEDLMFVLQGVEGQLIRYHECYDPLDEVQRLKGAEWRVDLSLDPSLLSLVERLLPLASAFTSVEASMELRGNPEYGMVSHALCSGIRQMLKEYRVVTAQLESLFLQSSTFTLQTLYFHLHPTLHTMTLLSALCQSLETDSIPMDNSDATDEDDDGLGGMAAELGLGGAGLKGLMKNLNAQEGLDGGGLVLGGEVLGIVSDRDATMSGDPTASTLHSNLLLHASQPYTRMLLRWITTGHLSDPFDEFMVKESGHITKGVLESDYTDEYWERRYTLRDGSSITSAKVGSTKTPTLSAAAPPPRPGSNRLPGGACIPAFLQPWKHKILLAGKYLNVIRECGIEVKKPEEAEEADIVVVNEAKFYKRIEDAYIHANKTLLKLMIDEQELTPHLRSMKHWFFLDQSDFLTNFLDLAGPELRKPAKSASLVKLQSLLDLAVRNPSSSSSNDPYKDDLKVTLQSQGLYEWLLKIVSRTGNVNDDGELEFVMDEQEDTAKRGEKERTLLAIDALAFDYSVKFPLSLVISRKTITRYQLIFRFLLHLHYLESALSAMWLEHKAPQWRSDSGNEDLEKWKRRIFLLRDRMLAFVRQILAFATGEVLEQNWRILEGKLANVQTVDQLLRDHVDFLDTCLKQCMLTTSKLLGVYAKLMNTMSTFALYQTRFDEALANYARDPDGESDPAKSSQRWTVLQKFEINYNHHTKLHLDAVTYNAGSENVALLALVTRLHQTTLRT</sequence>
<evidence type="ECO:0000259" key="7">
    <source>
        <dbReference type="Pfam" id="PF04130"/>
    </source>
</evidence>
<dbReference type="Pfam" id="PF04130">
    <property type="entry name" value="GCP_C_terminal"/>
    <property type="match status" value="1"/>
</dbReference>
<feature type="region of interest" description="Disordered" evidence="6">
    <location>
        <begin position="473"/>
        <end position="496"/>
    </location>
</feature>
<evidence type="ECO:0000256" key="3">
    <source>
        <dbReference type="ARBA" id="ARBA00022701"/>
    </source>
</evidence>
<feature type="compositionally biased region" description="Polar residues" evidence="6">
    <location>
        <begin position="1"/>
        <end position="13"/>
    </location>
</feature>
<dbReference type="InterPro" id="IPR041470">
    <property type="entry name" value="GCP_N"/>
</dbReference>
<feature type="domain" description="Gamma tubulin complex component protein N-terminal" evidence="8">
    <location>
        <begin position="194"/>
        <end position="574"/>
    </location>
</feature>
<evidence type="ECO:0000256" key="4">
    <source>
        <dbReference type="ARBA" id="ARBA00023212"/>
    </source>
</evidence>
<keyword evidence="4 5" id="KW-0206">Cytoskeleton</keyword>
<dbReference type="EMBL" id="JAKWFO010000001">
    <property type="protein sequence ID" value="KAI9639478.1"/>
    <property type="molecule type" value="Genomic_DNA"/>
</dbReference>
<keyword evidence="2 5" id="KW-0963">Cytoplasm</keyword>
<feature type="region of interest" description="Disordered" evidence="6">
    <location>
        <begin position="85"/>
        <end position="143"/>
    </location>
</feature>
<comment type="caution">
    <text evidence="9">The sequence shown here is derived from an EMBL/GenBank/DDBJ whole genome shotgun (WGS) entry which is preliminary data.</text>
</comment>
<comment type="subcellular location">
    <subcellularLocation>
        <location evidence="5">Cytoplasm</location>
        <location evidence="5">Cytoskeleton</location>
        <location evidence="5">Microtubule organizing center</location>
    </subcellularLocation>
</comment>
<evidence type="ECO:0000259" key="8">
    <source>
        <dbReference type="Pfam" id="PF17681"/>
    </source>
</evidence>
<dbReference type="GO" id="GO:0051225">
    <property type="term" value="P:spindle assembly"/>
    <property type="evidence" value="ECO:0007669"/>
    <property type="project" value="TreeGrafter"/>
</dbReference>
<evidence type="ECO:0000313" key="10">
    <source>
        <dbReference type="Proteomes" id="UP001164286"/>
    </source>
</evidence>
<dbReference type="GO" id="GO:0044732">
    <property type="term" value="C:mitotic spindle pole body"/>
    <property type="evidence" value="ECO:0007669"/>
    <property type="project" value="TreeGrafter"/>
</dbReference>
<evidence type="ECO:0000256" key="5">
    <source>
        <dbReference type="RuleBase" id="RU363050"/>
    </source>
</evidence>
<dbReference type="InterPro" id="IPR042241">
    <property type="entry name" value="GCP_C_sf"/>
</dbReference>
<organism evidence="9 10">
    <name type="scientific">Dioszegia hungarica</name>
    <dbReference type="NCBI Taxonomy" id="4972"/>
    <lineage>
        <taxon>Eukaryota</taxon>
        <taxon>Fungi</taxon>
        <taxon>Dikarya</taxon>
        <taxon>Basidiomycota</taxon>
        <taxon>Agaricomycotina</taxon>
        <taxon>Tremellomycetes</taxon>
        <taxon>Tremellales</taxon>
        <taxon>Bulleribasidiaceae</taxon>
        <taxon>Dioszegia</taxon>
    </lineage>
</organism>
<evidence type="ECO:0000256" key="1">
    <source>
        <dbReference type="ARBA" id="ARBA00010337"/>
    </source>
</evidence>
<dbReference type="GO" id="GO:0005874">
    <property type="term" value="C:microtubule"/>
    <property type="evidence" value="ECO:0007669"/>
    <property type="project" value="UniProtKB-KW"/>
</dbReference>
<dbReference type="InterPro" id="IPR040457">
    <property type="entry name" value="GCP_C"/>
</dbReference>
<dbReference type="GO" id="GO:0043015">
    <property type="term" value="F:gamma-tubulin binding"/>
    <property type="evidence" value="ECO:0007669"/>
    <property type="project" value="InterPro"/>
</dbReference>
<accession>A0AA38LY57</accession>
<dbReference type="GO" id="GO:0051011">
    <property type="term" value="F:microtubule minus-end binding"/>
    <property type="evidence" value="ECO:0007669"/>
    <property type="project" value="TreeGrafter"/>
</dbReference>
<dbReference type="InterPro" id="IPR007259">
    <property type="entry name" value="GCP"/>
</dbReference>
<dbReference type="PANTHER" id="PTHR19302">
    <property type="entry name" value="GAMMA TUBULIN COMPLEX PROTEIN"/>
    <property type="match status" value="1"/>
</dbReference>
<evidence type="ECO:0000313" key="9">
    <source>
        <dbReference type="EMBL" id="KAI9639478.1"/>
    </source>
</evidence>
<dbReference type="GO" id="GO:0051321">
    <property type="term" value="P:meiotic cell cycle"/>
    <property type="evidence" value="ECO:0007669"/>
    <property type="project" value="TreeGrafter"/>
</dbReference>
<protein>
    <recommendedName>
        <fullName evidence="5">Spindle pole body component</fullName>
    </recommendedName>
</protein>
<dbReference type="GO" id="GO:0000930">
    <property type="term" value="C:gamma-tubulin complex"/>
    <property type="evidence" value="ECO:0007669"/>
    <property type="project" value="UniProtKB-ARBA"/>
</dbReference>
<dbReference type="GO" id="GO:0007020">
    <property type="term" value="P:microtubule nucleation"/>
    <property type="evidence" value="ECO:0007669"/>
    <property type="project" value="InterPro"/>
</dbReference>
<feature type="domain" description="Gamma tubulin complex component C-terminal" evidence="7">
    <location>
        <begin position="577"/>
        <end position="914"/>
    </location>
</feature>
<dbReference type="RefSeq" id="XP_052949255.1">
    <property type="nucleotide sequence ID" value="XM_053086030.1"/>
</dbReference>
<comment type="similarity">
    <text evidence="1 5">Belongs to the TUBGCP family.</text>
</comment>